<dbReference type="PIRSF" id="PIRSF006156">
    <property type="entry name" value="YafQ"/>
    <property type="match status" value="1"/>
</dbReference>
<dbReference type="Proteomes" id="UP000780768">
    <property type="component" value="Unassembled WGS sequence"/>
</dbReference>
<dbReference type="SUPFAM" id="SSF143011">
    <property type="entry name" value="RelE-like"/>
    <property type="match status" value="1"/>
</dbReference>
<protein>
    <submittedName>
        <fullName evidence="4">Type II toxin-antitoxin system YafQ family toxin</fullName>
    </submittedName>
</protein>
<dbReference type="FunFam" id="3.30.2310.20:FF:000003">
    <property type="entry name" value="Type II toxin-antitoxin system YafQ family toxin"/>
    <property type="match status" value="1"/>
</dbReference>
<organism evidence="4 5">
    <name type="scientific">Megamonas hypermegale</name>
    <dbReference type="NCBI Taxonomy" id="158847"/>
    <lineage>
        <taxon>Bacteria</taxon>
        <taxon>Bacillati</taxon>
        <taxon>Bacillota</taxon>
        <taxon>Negativicutes</taxon>
        <taxon>Selenomonadales</taxon>
        <taxon>Selenomonadaceae</taxon>
        <taxon>Megamonas</taxon>
    </lineage>
</organism>
<evidence type="ECO:0000256" key="2">
    <source>
        <dbReference type="ARBA" id="ARBA00061366"/>
    </source>
</evidence>
<dbReference type="InterPro" id="IPR007712">
    <property type="entry name" value="RelE/ParE_toxin"/>
</dbReference>
<gene>
    <name evidence="4" type="ORF">K8V65_01290</name>
</gene>
<sequence>MLKIRFTNKFKKDNKLLKKRHYDLSLMDNVIEMLANEQTLPAKYHDHALTGLYTGFRECHILPDWLLIYRVENDTLTLVLSRTGTHSDLF</sequence>
<evidence type="ECO:0000256" key="1">
    <source>
        <dbReference type="ARBA" id="ARBA00022649"/>
    </source>
</evidence>
<dbReference type="InterPro" id="IPR035093">
    <property type="entry name" value="RelE/ParE_toxin_dom_sf"/>
</dbReference>
<dbReference type="Gene3D" id="3.30.2310.20">
    <property type="entry name" value="RelE-like"/>
    <property type="match status" value="1"/>
</dbReference>
<accession>A0A921HMY6</accession>
<comment type="caution">
    <text evidence="4">The sequence shown here is derived from an EMBL/GenBank/DDBJ whole genome shotgun (WGS) entry which is preliminary data.</text>
</comment>
<dbReference type="EMBL" id="DYVR01000036">
    <property type="protein sequence ID" value="HJF84288.1"/>
    <property type="molecule type" value="Genomic_DNA"/>
</dbReference>
<evidence type="ECO:0000313" key="5">
    <source>
        <dbReference type="Proteomes" id="UP000780768"/>
    </source>
</evidence>
<dbReference type="NCBIfam" id="TIGR00053">
    <property type="entry name" value="YafQ family addiction module toxin"/>
    <property type="match status" value="1"/>
</dbReference>
<feature type="active site" description="Proton donor" evidence="3">
    <location>
        <position position="86"/>
    </location>
</feature>
<proteinExistence type="inferred from homology"/>
<keyword evidence="1" id="KW-1277">Toxin-antitoxin system</keyword>
<dbReference type="GO" id="GO:0006402">
    <property type="term" value="P:mRNA catabolic process"/>
    <property type="evidence" value="ECO:0007669"/>
    <property type="project" value="TreeGrafter"/>
</dbReference>
<dbReference type="RefSeq" id="WP_289548174.1">
    <property type="nucleotide sequence ID" value="NZ_CALXYC010000021.1"/>
</dbReference>
<dbReference type="PANTHER" id="PTHR40588">
    <property type="entry name" value="MRNA INTERFERASE TOXIN YAFQ"/>
    <property type="match status" value="1"/>
</dbReference>
<dbReference type="GO" id="GO:0004521">
    <property type="term" value="F:RNA endonuclease activity"/>
    <property type="evidence" value="ECO:0007669"/>
    <property type="project" value="TreeGrafter"/>
</dbReference>
<comment type="similarity">
    <text evidence="2">Belongs to the RelE toxin family. YafQ subfamily.</text>
</comment>
<name>A0A921HMY6_9FIRM</name>
<dbReference type="Pfam" id="PF15738">
    <property type="entry name" value="YafQ_toxin"/>
    <property type="match status" value="1"/>
</dbReference>
<evidence type="ECO:0000256" key="3">
    <source>
        <dbReference type="PIRSR" id="PIRSR006156-1"/>
    </source>
</evidence>
<dbReference type="InterPro" id="IPR004386">
    <property type="entry name" value="Toxin_YafQ-like"/>
</dbReference>
<evidence type="ECO:0000313" key="4">
    <source>
        <dbReference type="EMBL" id="HJF84288.1"/>
    </source>
</evidence>
<dbReference type="GO" id="GO:0006415">
    <property type="term" value="P:translational termination"/>
    <property type="evidence" value="ECO:0007669"/>
    <property type="project" value="TreeGrafter"/>
</dbReference>
<dbReference type="PANTHER" id="PTHR40588:SF1">
    <property type="entry name" value="MRNA INTERFERASE TOXIN YAFQ"/>
    <property type="match status" value="1"/>
</dbReference>
<dbReference type="NCBIfam" id="TIGR02385">
    <property type="entry name" value="RelE_StbE"/>
    <property type="match status" value="1"/>
</dbReference>
<dbReference type="AlphaFoldDB" id="A0A921HMY6"/>
<reference evidence="4" key="2">
    <citation type="submission" date="2021-09" db="EMBL/GenBank/DDBJ databases">
        <authorList>
            <person name="Gilroy R."/>
        </authorList>
    </citation>
    <scope>NUCLEOTIDE SEQUENCE</scope>
    <source>
        <strain evidence="4">7318</strain>
    </source>
</reference>
<reference evidence="4" key="1">
    <citation type="journal article" date="2021" name="PeerJ">
        <title>Extensive microbial diversity within the chicken gut microbiome revealed by metagenomics and culture.</title>
        <authorList>
            <person name="Gilroy R."/>
            <person name="Ravi A."/>
            <person name="Getino M."/>
            <person name="Pursley I."/>
            <person name="Horton D.L."/>
            <person name="Alikhan N.F."/>
            <person name="Baker D."/>
            <person name="Gharbi K."/>
            <person name="Hall N."/>
            <person name="Watson M."/>
            <person name="Adriaenssens E.M."/>
            <person name="Foster-Nyarko E."/>
            <person name="Jarju S."/>
            <person name="Secka A."/>
            <person name="Antonio M."/>
            <person name="Oren A."/>
            <person name="Chaudhuri R.R."/>
            <person name="La Ragione R."/>
            <person name="Hildebrand F."/>
            <person name="Pallen M.J."/>
        </authorList>
    </citation>
    <scope>NUCLEOTIDE SEQUENCE</scope>
    <source>
        <strain evidence="4">7318</strain>
    </source>
</reference>